<dbReference type="GO" id="GO:0016020">
    <property type="term" value="C:membrane"/>
    <property type="evidence" value="ECO:0007669"/>
    <property type="project" value="UniProtKB-SubCell"/>
</dbReference>
<evidence type="ECO:0000256" key="3">
    <source>
        <dbReference type="ARBA" id="ARBA00022989"/>
    </source>
</evidence>
<gene>
    <name evidence="7" type="ORF">GD597_16785</name>
</gene>
<dbReference type="AlphaFoldDB" id="A0A8J8FGS0"/>
<keyword evidence="4 5" id="KW-0472">Membrane</keyword>
<dbReference type="PANTHER" id="PTHR38480:SF1">
    <property type="entry name" value="SLR0254 PROTEIN"/>
    <property type="match status" value="1"/>
</dbReference>
<comment type="caution">
    <text evidence="7">The sequence shown here is derived from an EMBL/GenBank/DDBJ whole genome shotgun (WGS) entry which is preliminary data.</text>
</comment>
<dbReference type="EMBL" id="WHPF01000013">
    <property type="protein sequence ID" value="NNV57132.1"/>
    <property type="molecule type" value="Genomic_DNA"/>
</dbReference>
<dbReference type="Proteomes" id="UP000598971">
    <property type="component" value="Unassembled WGS sequence"/>
</dbReference>
<evidence type="ECO:0000256" key="4">
    <source>
        <dbReference type="ARBA" id="ARBA00023136"/>
    </source>
</evidence>
<sequence length="142" mass="16122">MNQFITKPMMGKRVMATLIDYGFLFTFSFFYIMQFGEPNATGGKTINGLPAIIPVLLWFLYFVVFETYYAATPGYIIAGIKVVSIDGKKLQHIQVGKTRISNALEIIPFFGLIAYILLKHTEKNQRLGDIWAKTLVIAKNEF</sequence>
<protein>
    <recommendedName>
        <fullName evidence="6">RDD domain-containing protein</fullName>
    </recommendedName>
</protein>
<evidence type="ECO:0000256" key="1">
    <source>
        <dbReference type="ARBA" id="ARBA00004141"/>
    </source>
</evidence>
<evidence type="ECO:0000313" key="7">
    <source>
        <dbReference type="EMBL" id="NNV57132.1"/>
    </source>
</evidence>
<keyword evidence="2 5" id="KW-0812">Transmembrane</keyword>
<comment type="subcellular location">
    <subcellularLocation>
        <location evidence="1">Membrane</location>
        <topology evidence="1">Multi-pass membrane protein</topology>
    </subcellularLocation>
</comment>
<keyword evidence="3 5" id="KW-1133">Transmembrane helix</keyword>
<feature type="transmembrane region" description="Helical" evidence="5">
    <location>
        <begin position="100"/>
        <end position="118"/>
    </location>
</feature>
<dbReference type="PANTHER" id="PTHR38480">
    <property type="entry name" value="SLR0254 PROTEIN"/>
    <property type="match status" value="1"/>
</dbReference>
<proteinExistence type="predicted"/>
<evidence type="ECO:0000256" key="2">
    <source>
        <dbReference type="ARBA" id="ARBA00022692"/>
    </source>
</evidence>
<feature type="domain" description="RDD" evidence="6">
    <location>
        <begin position="9"/>
        <end position="133"/>
    </location>
</feature>
<dbReference type="Pfam" id="PF06271">
    <property type="entry name" value="RDD"/>
    <property type="match status" value="1"/>
</dbReference>
<feature type="transmembrane region" description="Helical" evidence="5">
    <location>
        <begin position="14"/>
        <end position="33"/>
    </location>
</feature>
<dbReference type="InterPro" id="IPR010432">
    <property type="entry name" value="RDD"/>
</dbReference>
<dbReference type="RefSeq" id="WP_171609082.1">
    <property type="nucleotide sequence ID" value="NZ_WHPF01000013.1"/>
</dbReference>
<organism evidence="7 8">
    <name type="scientific">Limnovirga soli</name>
    <dbReference type="NCBI Taxonomy" id="2656915"/>
    <lineage>
        <taxon>Bacteria</taxon>
        <taxon>Pseudomonadati</taxon>
        <taxon>Bacteroidota</taxon>
        <taxon>Chitinophagia</taxon>
        <taxon>Chitinophagales</taxon>
        <taxon>Chitinophagaceae</taxon>
        <taxon>Limnovirga</taxon>
    </lineage>
</organism>
<keyword evidence="8" id="KW-1185">Reference proteome</keyword>
<reference evidence="7" key="1">
    <citation type="submission" date="2019-10" db="EMBL/GenBank/DDBJ databases">
        <title>Draft genome sequence of Panacibacter sp. KCS-6.</title>
        <authorList>
            <person name="Yim K.J."/>
        </authorList>
    </citation>
    <scope>NUCLEOTIDE SEQUENCE</scope>
    <source>
        <strain evidence="7">KCS-6</strain>
    </source>
</reference>
<evidence type="ECO:0000259" key="6">
    <source>
        <dbReference type="Pfam" id="PF06271"/>
    </source>
</evidence>
<evidence type="ECO:0000256" key="5">
    <source>
        <dbReference type="SAM" id="Phobius"/>
    </source>
</evidence>
<name>A0A8J8FGS0_9BACT</name>
<evidence type="ECO:0000313" key="8">
    <source>
        <dbReference type="Proteomes" id="UP000598971"/>
    </source>
</evidence>
<accession>A0A8J8FGS0</accession>